<dbReference type="AlphaFoldDB" id="A0AA39IAL3"/>
<dbReference type="EMBL" id="JAUCMV010000002">
    <property type="protein sequence ID" value="KAK0420862.1"/>
    <property type="molecule type" value="Genomic_DNA"/>
</dbReference>
<accession>A0AA39IAL3</accession>
<feature type="transmembrane region" description="Helical" evidence="1">
    <location>
        <begin position="105"/>
        <end position="124"/>
    </location>
</feature>
<keyword evidence="3" id="KW-1185">Reference proteome</keyword>
<organism evidence="2 3">
    <name type="scientific">Steinernema hermaphroditum</name>
    <dbReference type="NCBI Taxonomy" id="289476"/>
    <lineage>
        <taxon>Eukaryota</taxon>
        <taxon>Metazoa</taxon>
        <taxon>Ecdysozoa</taxon>
        <taxon>Nematoda</taxon>
        <taxon>Chromadorea</taxon>
        <taxon>Rhabditida</taxon>
        <taxon>Tylenchina</taxon>
        <taxon>Panagrolaimomorpha</taxon>
        <taxon>Strongyloidoidea</taxon>
        <taxon>Steinernematidae</taxon>
        <taxon>Steinernema</taxon>
    </lineage>
</organism>
<name>A0AA39IAL3_9BILA</name>
<keyword evidence="1" id="KW-0472">Membrane</keyword>
<gene>
    <name evidence="2" type="ORF">QR680_014931</name>
</gene>
<evidence type="ECO:0000313" key="2">
    <source>
        <dbReference type="EMBL" id="KAK0420862.1"/>
    </source>
</evidence>
<keyword evidence="1" id="KW-1133">Transmembrane helix</keyword>
<keyword evidence="1" id="KW-0812">Transmembrane</keyword>
<protein>
    <submittedName>
        <fullName evidence="2">Uncharacterized protein</fullName>
    </submittedName>
</protein>
<comment type="caution">
    <text evidence="2">The sequence shown here is derived from an EMBL/GenBank/DDBJ whole genome shotgun (WGS) entry which is preliminary data.</text>
</comment>
<reference evidence="2" key="1">
    <citation type="submission" date="2023-06" db="EMBL/GenBank/DDBJ databases">
        <title>Genomic analysis of the entomopathogenic nematode Steinernema hermaphroditum.</title>
        <authorList>
            <person name="Schwarz E.M."/>
            <person name="Heppert J.K."/>
            <person name="Baniya A."/>
            <person name="Schwartz H.T."/>
            <person name="Tan C.-H."/>
            <person name="Antoshechkin I."/>
            <person name="Sternberg P.W."/>
            <person name="Goodrich-Blair H."/>
            <person name="Dillman A.R."/>
        </authorList>
    </citation>
    <scope>NUCLEOTIDE SEQUENCE</scope>
    <source>
        <strain evidence="2">PS9179</strain>
        <tissue evidence="2">Whole animal</tissue>
    </source>
</reference>
<dbReference type="Proteomes" id="UP001175271">
    <property type="component" value="Unassembled WGS sequence"/>
</dbReference>
<evidence type="ECO:0000256" key="1">
    <source>
        <dbReference type="SAM" id="Phobius"/>
    </source>
</evidence>
<evidence type="ECO:0000313" key="3">
    <source>
        <dbReference type="Proteomes" id="UP001175271"/>
    </source>
</evidence>
<sequence length="198" mass="23045">MVSYSYGSNSDCEDDNYDCNDDNYDCEDDNYNCNDDNDNYEDGNCDNNYQNCDYSQCGNQSQNWNNGAQGNGNQGMSEQCRIMIETERRDAFRQISELRTTYNKLLLYSAIFFFVAFFIMIIWLNSSCGPPEMTDEQLHTMEKCIEDVRRIYAKQVTVVTYDHIVEKNIGRACEHGDIAALYNILQHYQRIVCSNNKK</sequence>
<proteinExistence type="predicted"/>